<reference evidence="9" key="1">
    <citation type="journal article" date="2013" name="Genome Announc.">
        <title>Draft genome sequence of the basidiomycetous yeast-like fungus Pseudozyma hubeiensis SY62, which produces an abundant amount of the biosurfactant mannosylerythritol lipids.</title>
        <authorList>
            <person name="Konishi M."/>
            <person name="Hatada Y."/>
            <person name="Horiuchi J."/>
        </authorList>
    </citation>
    <scope>NUCLEOTIDE SEQUENCE [LARGE SCALE GENOMIC DNA]</scope>
    <source>
        <strain evidence="9">SY62</strain>
    </source>
</reference>
<dbReference type="SUPFAM" id="SSF50129">
    <property type="entry name" value="GroES-like"/>
    <property type="match status" value="1"/>
</dbReference>
<dbReference type="PROSITE" id="PS00059">
    <property type="entry name" value="ADH_ZINC"/>
    <property type="match status" value="1"/>
</dbReference>
<dbReference type="Gene3D" id="3.40.50.720">
    <property type="entry name" value="NAD(P)-binding Rossmann-like Domain"/>
    <property type="match status" value="1"/>
</dbReference>
<feature type="domain" description="Alcohol dehydrogenase-like N-terminal" evidence="7">
    <location>
        <begin position="101"/>
        <end position="213"/>
    </location>
</feature>
<dbReference type="GO" id="GO:0008270">
    <property type="term" value="F:zinc ion binding"/>
    <property type="evidence" value="ECO:0007669"/>
    <property type="project" value="InterPro"/>
</dbReference>
<proteinExistence type="inferred from homology"/>
<dbReference type="SUPFAM" id="SSF51735">
    <property type="entry name" value="NAD(P)-binding Rossmann-fold domains"/>
    <property type="match status" value="1"/>
</dbReference>
<evidence type="ECO:0000256" key="3">
    <source>
        <dbReference type="ARBA" id="ARBA00022833"/>
    </source>
</evidence>
<evidence type="ECO:0000313" key="8">
    <source>
        <dbReference type="EMBL" id="GAC94699.1"/>
    </source>
</evidence>
<dbReference type="EMBL" id="DF238785">
    <property type="protein sequence ID" value="GAC94699.1"/>
    <property type="molecule type" value="Genomic_DNA"/>
</dbReference>
<dbReference type="Pfam" id="PF00107">
    <property type="entry name" value="ADH_zinc_N"/>
    <property type="match status" value="1"/>
</dbReference>
<name>R9P0Q2_PSEHS</name>
<sequence length="427" mass="46687">MPNELVWLSSDIDADRRFDSRAKRRRFLCLRGIQVSLRSLASQAARDIALKEPSRSVPSSCLSTTRTSSAATMSAPTTMKAVVIQGPEQVAVLERPIPKPGKGEVVVKVSLAALCGSDLHIYRGHQPVPKYDFVLGHEFVGEIYETGDGITNWKKGDKVVSPFTISCGDCFFCNRNQTGRCTQSRVFGSVPLDGAQAEYVLVPLADTTLYPIPEDVPDEIMLLTADIFPTGYFVANNAYTMLNEAERKDVTAVVIGCGPVGLCAITAACSFFKTVYAVDSVPERLAEAKKHGAIPLHLTDDDPVKTVKEATGGRGADVALEVVGAGPALDLAVSIVRNFGVVSSCGIHTHTVTLQGPDLYNKNLRFQFGRCPVRAVFDPAVKLLSKHHDLFKSFIQHTRPIEDAPEYYKLFNDRKVLKTVFKMEHTK</sequence>
<dbReference type="Proteomes" id="UP000014071">
    <property type="component" value="Unassembled WGS sequence"/>
</dbReference>
<evidence type="ECO:0000256" key="5">
    <source>
        <dbReference type="RuleBase" id="RU361277"/>
    </source>
</evidence>
<dbReference type="CDD" id="cd08284">
    <property type="entry name" value="FDH_like_2"/>
    <property type="match status" value="1"/>
</dbReference>
<evidence type="ECO:0000313" key="9">
    <source>
        <dbReference type="Proteomes" id="UP000014071"/>
    </source>
</evidence>
<dbReference type="PANTHER" id="PTHR42813">
    <property type="entry name" value="ZINC-TYPE ALCOHOL DEHYDROGENASE-LIKE"/>
    <property type="match status" value="1"/>
</dbReference>
<keyword evidence="2 5" id="KW-0479">Metal-binding</keyword>
<keyword evidence="4" id="KW-0560">Oxidoreductase</keyword>
<feature type="domain" description="Alcohol dehydrogenase-like C-terminal" evidence="6">
    <location>
        <begin position="259"/>
        <end position="384"/>
    </location>
</feature>
<comment type="similarity">
    <text evidence="5">Belongs to the zinc-containing alcohol dehydrogenase family.</text>
</comment>
<accession>R9P0Q2</accession>
<evidence type="ECO:0000256" key="1">
    <source>
        <dbReference type="ARBA" id="ARBA00001947"/>
    </source>
</evidence>
<evidence type="ECO:0000259" key="7">
    <source>
        <dbReference type="Pfam" id="PF08240"/>
    </source>
</evidence>
<dbReference type="STRING" id="1305764.R9P0Q2"/>
<dbReference type="GO" id="GO:0016491">
    <property type="term" value="F:oxidoreductase activity"/>
    <property type="evidence" value="ECO:0007669"/>
    <property type="project" value="UniProtKB-KW"/>
</dbReference>
<gene>
    <name evidence="8" type="ORF">PHSY_002272</name>
</gene>
<dbReference type="RefSeq" id="XP_012188286.1">
    <property type="nucleotide sequence ID" value="XM_012332896.1"/>
</dbReference>
<dbReference type="GeneID" id="24107565"/>
<comment type="cofactor">
    <cofactor evidence="1 5">
        <name>Zn(2+)</name>
        <dbReference type="ChEBI" id="CHEBI:29105"/>
    </cofactor>
</comment>
<dbReference type="Pfam" id="PF08240">
    <property type="entry name" value="ADH_N"/>
    <property type="match status" value="1"/>
</dbReference>
<dbReference type="HOGENOM" id="CLU_026673_11_3_1"/>
<dbReference type="InterPro" id="IPR011032">
    <property type="entry name" value="GroES-like_sf"/>
</dbReference>
<dbReference type="Gene3D" id="3.90.180.10">
    <property type="entry name" value="Medium-chain alcohol dehydrogenases, catalytic domain"/>
    <property type="match status" value="1"/>
</dbReference>
<dbReference type="InterPro" id="IPR036291">
    <property type="entry name" value="NAD(P)-bd_dom_sf"/>
</dbReference>
<keyword evidence="9" id="KW-1185">Reference proteome</keyword>
<dbReference type="OrthoDB" id="3941538at2759"/>
<dbReference type="InterPro" id="IPR013154">
    <property type="entry name" value="ADH-like_N"/>
</dbReference>
<protein>
    <submittedName>
        <fullName evidence="8">Alcohol dehydrogenase</fullName>
    </submittedName>
</protein>
<evidence type="ECO:0000256" key="2">
    <source>
        <dbReference type="ARBA" id="ARBA00022723"/>
    </source>
</evidence>
<keyword evidence="3 5" id="KW-0862">Zinc</keyword>
<dbReference type="eggNOG" id="KOG0024">
    <property type="taxonomic scope" value="Eukaryota"/>
</dbReference>
<dbReference type="InterPro" id="IPR002328">
    <property type="entry name" value="ADH_Zn_CS"/>
</dbReference>
<dbReference type="PANTHER" id="PTHR42813:SF2">
    <property type="entry name" value="DEHYDROGENASE, ZINC-CONTAINING, PUTATIVE (AFU_ORTHOLOGUE AFUA_2G02810)-RELATED"/>
    <property type="match status" value="1"/>
</dbReference>
<organism evidence="8 9">
    <name type="scientific">Pseudozyma hubeiensis (strain SY62)</name>
    <name type="common">Yeast</name>
    <dbReference type="NCBI Taxonomy" id="1305764"/>
    <lineage>
        <taxon>Eukaryota</taxon>
        <taxon>Fungi</taxon>
        <taxon>Dikarya</taxon>
        <taxon>Basidiomycota</taxon>
        <taxon>Ustilaginomycotina</taxon>
        <taxon>Ustilaginomycetes</taxon>
        <taxon>Ustilaginales</taxon>
        <taxon>Ustilaginaceae</taxon>
        <taxon>Pseudozyma</taxon>
    </lineage>
</organism>
<evidence type="ECO:0000256" key="4">
    <source>
        <dbReference type="ARBA" id="ARBA00023002"/>
    </source>
</evidence>
<dbReference type="InterPro" id="IPR013149">
    <property type="entry name" value="ADH-like_C"/>
</dbReference>
<evidence type="ECO:0000259" key="6">
    <source>
        <dbReference type="Pfam" id="PF00107"/>
    </source>
</evidence>
<dbReference type="AlphaFoldDB" id="R9P0Q2"/>